<dbReference type="InterPro" id="IPR000836">
    <property type="entry name" value="PRTase_dom"/>
</dbReference>
<protein>
    <recommendedName>
        <fullName evidence="2">Phosphoribosyltransferase domain-containing protein</fullName>
    </recommendedName>
</protein>
<dbReference type="Pfam" id="PF00156">
    <property type="entry name" value="Pribosyltran"/>
    <property type="match status" value="1"/>
</dbReference>
<dbReference type="Gene3D" id="3.40.50.2020">
    <property type="match status" value="1"/>
</dbReference>
<sequence>MSLINALRKSLLPAKCAACKSDIESPGICQTCYPTLPLFGSEEGNLLLRPDINRMFNLPECDGLSACGWYQGQLGVWLKQVKYHRDRHAMMIVRQIIAKQWAHLHLQQLIQADACVIVPLATTRLLNRGYNQVYQTWQKLLTHHQIPILTVIAKRTRPSHVLLSKHARQQNARHAFYLTGDIQHKRILIIDDVITSGATMNAVAALCKQAGAQSIWACATCITEL</sequence>
<feature type="domain" description="Phosphoribosyltransferase" evidence="2">
    <location>
        <begin position="164"/>
        <end position="220"/>
    </location>
</feature>
<name>A0A0C1MVZ1_9GAMM</name>
<dbReference type="InterPro" id="IPR051910">
    <property type="entry name" value="ComF/GntX_DNA_util-trans"/>
</dbReference>
<dbReference type="InterPro" id="IPR029057">
    <property type="entry name" value="PRTase-like"/>
</dbReference>
<accession>A0A0C1MVZ1</accession>
<dbReference type="OrthoDB" id="9793412at2"/>
<evidence type="ECO:0000313" key="4">
    <source>
        <dbReference type="Proteomes" id="UP000031327"/>
    </source>
</evidence>
<evidence type="ECO:0000313" key="3">
    <source>
        <dbReference type="EMBL" id="KID59088.1"/>
    </source>
</evidence>
<gene>
    <name evidence="3" type="ORF">JF50_01135</name>
</gene>
<dbReference type="Proteomes" id="UP000031327">
    <property type="component" value="Unassembled WGS sequence"/>
</dbReference>
<proteinExistence type="inferred from homology"/>
<comment type="similarity">
    <text evidence="1">Belongs to the ComF/GntX family.</text>
</comment>
<dbReference type="CDD" id="cd06223">
    <property type="entry name" value="PRTases_typeI"/>
    <property type="match status" value="1"/>
</dbReference>
<comment type="caution">
    <text evidence="3">The sequence shown here is derived from an EMBL/GenBank/DDBJ whole genome shotgun (WGS) entry which is preliminary data.</text>
</comment>
<reference evidence="3 4" key="1">
    <citation type="submission" date="2014-12" db="EMBL/GenBank/DDBJ databases">
        <title>Draft Genome Sequence of Pseudoalteromonas luteoviolacea HI1.</title>
        <authorList>
            <person name="Asahina A.Y."/>
            <person name="Hadfield M.G."/>
        </authorList>
    </citation>
    <scope>NUCLEOTIDE SEQUENCE [LARGE SCALE GENOMIC DNA]</scope>
    <source>
        <strain evidence="3 4">HI1</strain>
    </source>
</reference>
<evidence type="ECO:0000256" key="1">
    <source>
        <dbReference type="ARBA" id="ARBA00008007"/>
    </source>
</evidence>
<dbReference type="EMBL" id="JWIC01000001">
    <property type="protein sequence ID" value="KID59088.1"/>
    <property type="molecule type" value="Genomic_DNA"/>
</dbReference>
<dbReference type="AlphaFoldDB" id="A0A0C1MVZ1"/>
<dbReference type="PANTHER" id="PTHR47505:SF1">
    <property type="entry name" value="DNA UTILIZATION PROTEIN YHGH"/>
    <property type="match status" value="1"/>
</dbReference>
<dbReference type="PANTHER" id="PTHR47505">
    <property type="entry name" value="DNA UTILIZATION PROTEIN YHGH"/>
    <property type="match status" value="1"/>
</dbReference>
<dbReference type="RefSeq" id="WP_039607686.1">
    <property type="nucleotide sequence ID" value="NZ_JWIC01000001.1"/>
</dbReference>
<evidence type="ECO:0000259" key="2">
    <source>
        <dbReference type="Pfam" id="PF00156"/>
    </source>
</evidence>
<organism evidence="3 4">
    <name type="scientific">Pseudoalteromonas luteoviolacea</name>
    <dbReference type="NCBI Taxonomy" id="43657"/>
    <lineage>
        <taxon>Bacteria</taxon>
        <taxon>Pseudomonadati</taxon>
        <taxon>Pseudomonadota</taxon>
        <taxon>Gammaproteobacteria</taxon>
        <taxon>Alteromonadales</taxon>
        <taxon>Pseudoalteromonadaceae</taxon>
        <taxon>Pseudoalteromonas</taxon>
    </lineage>
</organism>
<dbReference type="SUPFAM" id="SSF53271">
    <property type="entry name" value="PRTase-like"/>
    <property type="match status" value="1"/>
</dbReference>